<dbReference type="PANTHER" id="PTHR35936:SF34">
    <property type="entry name" value="ABC TRANSPORTER EXTRACELLULAR-BINDING PROTEIN YCKB-RELATED"/>
    <property type="match status" value="1"/>
</dbReference>
<dbReference type="PATRIC" id="fig|1121318.3.peg.1578"/>
<gene>
    <name evidence="4" type="primary">fliY_1</name>
    <name evidence="4" type="ORF">CLHOM_15690</name>
</gene>
<dbReference type="STRING" id="36844.SAMN04488501_11243"/>
<dbReference type="Gene3D" id="3.40.190.10">
    <property type="entry name" value="Periplasmic binding protein-like II"/>
    <property type="match status" value="2"/>
</dbReference>
<comment type="caution">
    <text evidence="4">The sequence shown here is derived from an EMBL/GenBank/DDBJ whole genome shotgun (WGS) entry which is preliminary data.</text>
</comment>
<dbReference type="Proteomes" id="UP000037043">
    <property type="component" value="Unassembled WGS sequence"/>
</dbReference>
<dbReference type="PANTHER" id="PTHR35936">
    <property type="entry name" value="MEMBRANE-BOUND LYTIC MUREIN TRANSGLYCOSYLASE F"/>
    <property type="match status" value="1"/>
</dbReference>
<sequence>MKKSLKSIIAIAVISVLALSVVGCTKKAEQGALSKEKLVLGFDDTFVPMGFKDDKGEVVGFDIDLAKEVSKRIGKEITFQPIDWSMKESELTSGKIDFIWNGYTITEERKEKVSFSRPYLDNRQVIVTLADSKLNAKADLKGAKVGAQNQSSAVDAINKEPELVKSFKDGKIYTFETNNDALMDLEAKRIDAVVADEILIRYYISKKGQEKYKVLKEDFGSESYGVGVRKEDKALLDKLNAAFDEMKKDGKAAEISKKWFGEDIFK</sequence>
<keyword evidence="1 2" id="KW-0732">Signal</keyword>
<keyword evidence="5" id="KW-1185">Reference proteome</keyword>
<dbReference type="AlphaFoldDB" id="A0A0L6ZAK0"/>
<evidence type="ECO:0000256" key="1">
    <source>
        <dbReference type="ARBA" id="ARBA00022729"/>
    </source>
</evidence>
<feature type="signal peptide" evidence="2">
    <location>
        <begin position="1"/>
        <end position="18"/>
    </location>
</feature>
<feature type="domain" description="Solute-binding protein family 3/N-terminal" evidence="3">
    <location>
        <begin position="37"/>
        <end position="263"/>
    </location>
</feature>
<dbReference type="Pfam" id="PF00497">
    <property type="entry name" value="SBP_bac_3"/>
    <property type="match status" value="1"/>
</dbReference>
<organism evidence="4 5">
    <name type="scientific">Clostridium homopropionicum DSM 5847</name>
    <dbReference type="NCBI Taxonomy" id="1121318"/>
    <lineage>
        <taxon>Bacteria</taxon>
        <taxon>Bacillati</taxon>
        <taxon>Bacillota</taxon>
        <taxon>Clostridia</taxon>
        <taxon>Eubacteriales</taxon>
        <taxon>Clostridiaceae</taxon>
        <taxon>Clostridium</taxon>
    </lineage>
</organism>
<reference evidence="5" key="1">
    <citation type="submission" date="2015-08" db="EMBL/GenBank/DDBJ databases">
        <title>Genome sequence of the strict anaerobe Clostridium homopropionicum LuHBu1 (DSM 5847T).</title>
        <authorList>
            <person name="Poehlein A."/>
            <person name="Beck M."/>
            <person name="Schiel-Bengelsdorf B."/>
            <person name="Bengelsdorf F.R."/>
            <person name="Daniel R."/>
            <person name="Duerre P."/>
        </authorList>
    </citation>
    <scope>NUCLEOTIDE SEQUENCE [LARGE SCALE GENOMIC DNA]</scope>
    <source>
        <strain evidence="5">DSM 5847</strain>
    </source>
</reference>
<evidence type="ECO:0000313" key="4">
    <source>
        <dbReference type="EMBL" id="KOA20004.1"/>
    </source>
</evidence>
<protein>
    <submittedName>
        <fullName evidence="4">Cystine-binding periplasmic protein</fullName>
    </submittedName>
</protein>
<evidence type="ECO:0000313" key="5">
    <source>
        <dbReference type="Proteomes" id="UP000037043"/>
    </source>
</evidence>
<accession>A0A0L6ZAK0</accession>
<dbReference type="SMART" id="SM00062">
    <property type="entry name" value="PBPb"/>
    <property type="match status" value="1"/>
</dbReference>
<dbReference type="PROSITE" id="PS51257">
    <property type="entry name" value="PROKAR_LIPOPROTEIN"/>
    <property type="match status" value="1"/>
</dbReference>
<proteinExistence type="predicted"/>
<dbReference type="InterPro" id="IPR001638">
    <property type="entry name" value="Solute-binding_3/MltF_N"/>
</dbReference>
<dbReference type="CDD" id="cd00996">
    <property type="entry name" value="PBP2_AatB_like"/>
    <property type="match status" value="1"/>
</dbReference>
<feature type="chain" id="PRO_5039376856" evidence="2">
    <location>
        <begin position="19"/>
        <end position="266"/>
    </location>
</feature>
<evidence type="ECO:0000256" key="2">
    <source>
        <dbReference type="SAM" id="SignalP"/>
    </source>
</evidence>
<dbReference type="SUPFAM" id="SSF53850">
    <property type="entry name" value="Periplasmic binding protein-like II"/>
    <property type="match status" value="1"/>
</dbReference>
<name>A0A0L6ZAK0_9CLOT</name>
<evidence type="ECO:0000259" key="3">
    <source>
        <dbReference type="SMART" id="SM00062"/>
    </source>
</evidence>
<dbReference type="EMBL" id="LHUR01000021">
    <property type="protein sequence ID" value="KOA20004.1"/>
    <property type="molecule type" value="Genomic_DNA"/>
</dbReference>